<proteinExistence type="predicted"/>
<name>A0A0S3ST95_PHAAN</name>
<evidence type="ECO:0000256" key="1">
    <source>
        <dbReference type="SAM" id="SignalP"/>
    </source>
</evidence>
<accession>A0A0S3ST95</accession>
<feature type="signal peptide" evidence="1">
    <location>
        <begin position="1"/>
        <end position="23"/>
    </location>
</feature>
<dbReference type="AlphaFoldDB" id="A0A0S3ST95"/>
<organism evidence="2 3">
    <name type="scientific">Vigna angularis var. angularis</name>
    <dbReference type="NCBI Taxonomy" id="157739"/>
    <lineage>
        <taxon>Eukaryota</taxon>
        <taxon>Viridiplantae</taxon>
        <taxon>Streptophyta</taxon>
        <taxon>Embryophyta</taxon>
        <taxon>Tracheophyta</taxon>
        <taxon>Spermatophyta</taxon>
        <taxon>Magnoliopsida</taxon>
        <taxon>eudicotyledons</taxon>
        <taxon>Gunneridae</taxon>
        <taxon>Pentapetalae</taxon>
        <taxon>rosids</taxon>
        <taxon>fabids</taxon>
        <taxon>Fabales</taxon>
        <taxon>Fabaceae</taxon>
        <taxon>Papilionoideae</taxon>
        <taxon>50 kb inversion clade</taxon>
        <taxon>NPAAA clade</taxon>
        <taxon>indigoferoid/millettioid clade</taxon>
        <taxon>Phaseoleae</taxon>
        <taxon>Vigna</taxon>
    </lineage>
</organism>
<gene>
    <name evidence="2" type="primary">Vigan.08G293400</name>
    <name evidence="2" type="ORF">VIGAN_08293400</name>
</gene>
<sequence length="84" mass="9449">AVWWSLFSCGFAVWLSPFSSGFATTELVIKCFDLGLCRNSSSFPQIPPGSKIRVLQMGERGKTFCLLTLAPLWRRWRRATLGHG</sequence>
<evidence type="ECO:0000313" key="2">
    <source>
        <dbReference type="EMBL" id="BAT96061.1"/>
    </source>
</evidence>
<dbReference type="Proteomes" id="UP000291084">
    <property type="component" value="Chromosome 8"/>
</dbReference>
<dbReference type="EMBL" id="AP015041">
    <property type="protein sequence ID" value="BAT96061.1"/>
    <property type="molecule type" value="Genomic_DNA"/>
</dbReference>
<evidence type="ECO:0000313" key="3">
    <source>
        <dbReference type="Proteomes" id="UP000291084"/>
    </source>
</evidence>
<evidence type="ECO:0008006" key="4">
    <source>
        <dbReference type="Google" id="ProtNLM"/>
    </source>
</evidence>
<reference evidence="2 3" key="1">
    <citation type="journal article" date="2015" name="Sci. Rep.">
        <title>The power of single molecule real-time sequencing technology in the de novo assembly of a eukaryotic genome.</title>
        <authorList>
            <person name="Sakai H."/>
            <person name="Naito K."/>
            <person name="Ogiso-Tanaka E."/>
            <person name="Takahashi Y."/>
            <person name="Iseki K."/>
            <person name="Muto C."/>
            <person name="Satou K."/>
            <person name="Teruya K."/>
            <person name="Shiroma A."/>
            <person name="Shimoji M."/>
            <person name="Hirano T."/>
            <person name="Itoh T."/>
            <person name="Kaga A."/>
            <person name="Tomooka N."/>
        </authorList>
    </citation>
    <scope>NUCLEOTIDE SEQUENCE [LARGE SCALE GENOMIC DNA]</scope>
    <source>
        <strain evidence="3">cv. Shumari</strain>
    </source>
</reference>
<keyword evidence="1" id="KW-0732">Signal</keyword>
<protein>
    <recommendedName>
        <fullName evidence="4">Secreted protein</fullName>
    </recommendedName>
</protein>
<feature type="chain" id="PRO_5006618493" description="Secreted protein" evidence="1">
    <location>
        <begin position="24"/>
        <end position="84"/>
    </location>
</feature>
<feature type="non-terminal residue" evidence="2">
    <location>
        <position position="1"/>
    </location>
</feature>
<keyword evidence="3" id="KW-1185">Reference proteome</keyword>